<evidence type="ECO:0000313" key="6">
    <source>
        <dbReference type="EMBL" id="MBD1597175.1"/>
    </source>
</evidence>
<gene>
    <name evidence="6" type="ORF">HAQ05_00410</name>
</gene>
<comment type="caution">
    <text evidence="6">The sequence shown here is derived from an EMBL/GenBank/DDBJ whole genome shotgun (WGS) entry which is preliminary data.</text>
</comment>
<evidence type="ECO:0000256" key="2">
    <source>
        <dbReference type="ARBA" id="ARBA00022519"/>
    </source>
</evidence>
<dbReference type="PANTHER" id="PTHR43179">
    <property type="entry name" value="RHAMNOSYLTRANSFERASE WBBL"/>
    <property type="match status" value="1"/>
</dbReference>
<name>A0ABR7YVH9_9PSED</name>
<organism evidence="6 7">
    <name type="scientific">Pseudomonas typographi</name>
    <dbReference type="NCBI Taxonomy" id="2715964"/>
    <lineage>
        <taxon>Bacteria</taxon>
        <taxon>Pseudomonadati</taxon>
        <taxon>Pseudomonadota</taxon>
        <taxon>Gammaproteobacteria</taxon>
        <taxon>Pseudomonadales</taxon>
        <taxon>Pseudomonadaceae</taxon>
        <taxon>Pseudomonas</taxon>
    </lineage>
</organism>
<evidence type="ECO:0000256" key="4">
    <source>
        <dbReference type="ARBA" id="ARBA00022679"/>
    </source>
</evidence>
<dbReference type="PANTHER" id="PTHR43179:SF12">
    <property type="entry name" value="GALACTOFURANOSYLTRANSFERASE GLFT2"/>
    <property type="match status" value="1"/>
</dbReference>
<dbReference type="Gene3D" id="3.90.550.10">
    <property type="entry name" value="Spore Coat Polysaccharide Biosynthesis Protein SpsA, Chain A"/>
    <property type="match status" value="1"/>
</dbReference>
<dbReference type="InterPro" id="IPR029044">
    <property type="entry name" value="Nucleotide-diphossugar_trans"/>
</dbReference>
<dbReference type="Pfam" id="PF00535">
    <property type="entry name" value="Glycos_transf_2"/>
    <property type="match status" value="1"/>
</dbReference>
<dbReference type="Proteomes" id="UP000805841">
    <property type="component" value="Unassembled WGS sequence"/>
</dbReference>
<evidence type="ECO:0000313" key="7">
    <source>
        <dbReference type="Proteomes" id="UP000805841"/>
    </source>
</evidence>
<keyword evidence="2" id="KW-0997">Cell inner membrane</keyword>
<dbReference type="InterPro" id="IPR001173">
    <property type="entry name" value="Glyco_trans_2-like"/>
</dbReference>
<accession>A0ABR7YVH9</accession>
<feature type="domain" description="Glycosyltransferase 2-like" evidence="5">
    <location>
        <begin position="12"/>
        <end position="114"/>
    </location>
</feature>
<sequence length="333" mass="36926">MNATTTLVTLTYGDRIDYLKALISRSLGSPHIARVIVVSNASRSNLHSLHSQWPGQVELVELPANTGSAHGYKVGIQAALDRGAEHIWLMDDDNAPTLGAIEALHQRLAESQAEVGQENAAVIGFRPTHQADIAAGVPRAFAVQWRSSCFGFHIAQLPYKVWRRLPFGRPRPKAHPVPLVKLPFTTYGGLLAHASLFRKIGLPLSALVLYADDTEYTRRITAKGGCITLVTGALLDDLEASWNIKARSNNIYEAFLLGNSDLRAYYTARNQAWFDKYVWAGPAWLYRLNRALFLFLLRQVARRKGTGHRLALIEQAIRDGEAGRLGMHEAFPL</sequence>
<comment type="similarity">
    <text evidence="1">Belongs to the glycosyltransferase 2 family.</text>
</comment>
<keyword evidence="3" id="KW-0328">Glycosyltransferase</keyword>
<keyword evidence="7" id="KW-1185">Reference proteome</keyword>
<evidence type="ECO:0000256" key="1">
    <source>
        <dbReference type="ARBA" id="ARBA00006739"/>
    </source>
</evidence>
<dbReference type="EMBL" id="JAAOCA010000001">
    <property type="protein sequence ID" value="MBD1597175.1"/>
    <property type="molecule type" value="Genomic_DNA"/>
</dbReference>
<reference evidence="6 7" key="1">
    <citation type="journal article" date="2020" name="Insects">
        <title>Bacteria Belonging to Pseudomonas typographi sp. nov. from the Bark Beetle Ips typographus Have Genomic Potential to Aid in the Host Ecology.</title>
        <authorList>
            <person name="Peral-Aranega E."/>
            <person name="Saati-Santamaria Z."/>
            <person name="Kolarik M."/>
            <person name="Rivas R."/>
            <person name="Garcia-Fraile P."/>
        </authorList>
    </citation>
    <scope>NUCLEOTIDE SEQUENCE [LARGE SCALE GENOMIC DNA]</scope>
    <source>
        <strain evidence="6 7">CA3A</strain>
    </source>
</reference>
<protein>
    <submittedName>
        <fullName evidence="6">Glycosyltransferase</fullName>
    </submittedName>
</protein>
<keyword evidence="4" id="KW-0808">Transferase</keyword>
<keyword evidence="2" id="KW-1003">Cell membrane</keyword>
<evidence type="ECO:0000259" key="5">
    <source>
        <dbReference type="Pfam" id="PF00535"/>
    </source>
</evidence>
<proteinExistence type="inferred from homology"/>
<keyword evidence="2" id="KW-0472">Membrane</keyword>
<dbReference type="SUPFAM" id="SSF53448">
    <property type="entry name" value="Nucleotide-diphospho-sugar transferases"/>
    <property type="match status" value="1"/>
</dbReference>
<evidence type="ECO:0000256" key="3">
    <source>
        <dbReference type="ARBA" id="ARBA00022676"/>
    </source>
</evidence>
<dbReference type="RefSeq" id="WP_190416603.1">
    <property type="nucleotide sequence ID" value="NZ_JAAOCA010000001.1"/>
</dbReference>